<dbReference type="AlphaFoldDB" id="A0A820A0R4"/>
<gene>
    <name evidence="10" type="ORF">FNK824_LOCUS34636</name>
</gene>
<dbReference type="PANTHER" id="PTHR12473:SF17">
    <property type="entry name" value="UBIQUITIN CARBOXYL-TERMINAL HYDROLASE MINDY-3"/>
    <property type="match status" value="1"/>
</dbReference>
<dbReference type="InterPro" id="IPR011992">
    <property type="entry name" value="EF-hand-dom_pair"/>
</dbReference>
<evidence type="ECO:0000256" key="5">
    <source>
        <dbReference type="ARBA" id="ARBA00022786"/>
    </source>
</evidence>
<evidence type="ECO:0000256" key="2">
    <source>
        <dbReference type="ARBA" id="ARBA00002107"/>
    </source>
</evidence>
<dbReference type="Proteomes" id="UP000663874">
    <property type="component" value="Unassembled WGS sequence"/>
</dbReference>
<evidence type="ECO:0000256" key="3">
    <source>
        <dbReference type="ARBA" id="ARBA00011074"/>
    </source>
</evidence>
<keyword evidence="4 8" id="KW-0645">Protease</keyword>
<keyword evidence="7 8" id="KW-0788">Thiol protease</keyword>
<dbReference type="Pfam" id="PF13898">
    <property type="entry name" value="MINDY-3_4_CD"/>
    <property type="match status" value="1"/>
</dbReference>
<dbReference type="EMBL" id="CAJOBE010013814">
    <property type="protein sequence ID" value="CAF4169988.1"/>
    <property type="molecule type" value="Genomic_DNA"/>
</dbReference>
<evidence type="ECO:0000256" key="6">
    <source>
        <dbReference type="ARBA" id="ARBA00022801"/>
    </source>
</evidence>
<accession>A0A820A0R4</accession>
<dbReference type="GO" id="GO:0004843">
    <property type="term" value="F:cysteine-type deubiquitinase activity"/>
    <property type="evidence" value="ECO:0007669"/>
    <property type="project" value="UniProtKB-UniRule"/>
</dbReference>
<evidence type="ECO:0000256" key="7">
    <source>
        <dbReference type="ARBA" id="ARBA00022807"/>
    </source>
</evidence>
<dbReference type="SMART" id="SM01174">
    <property type="entry name" value="DUF4205"/>
    <property type="match status" value="1"/>
</dbReference>
<dbReference type="SUPFAM" id="SSF47473">
    <property type="entry name" value="EF-hand"/>
    <property type="match status" value="1"/>
</dbReference>
<evidence type="ECO:0000256" key="1">
    <source>
        <dbReference type="ARBA" id="ARBA00000707"/>
    </source>
</evidence>
<dbReference type="GO" id="GO:0071108">
    <property type="term" value="P:protein K48-linked deubiquitination"/>
    <property type="evidence" value="ECO:0007669"/>
    <property type="project" value="InterPro"/>
</dbReference>
<keyword evidence="6 8" id="KW-0378">Hydrolase</keyword>
<dbReference type="InterPro" id="IPR025257">
    <property type="entry name" value="MINDY-3/4_CD"/>
</dbReference>
<reference evidence="10" key="1">
    <citation type="submission" date="2021-02" db="EMBL/GenBank/DDBJ databases">
        <authorList>
            <person name="Nowell W R."/>
        </authorList>
    </citation>
    <scope>NUCLEOTIDE SEQUENCE</scope>
</reference>
<evidence type="ECO:0000256" key="4">
    <source>
        <dbReference type="ARBA" id="ARBA00022670"/>
    </source>
</evidence>
<sequence length="485" mass="56050">MVTSENALLNEMIKFPNELIKIVWGDEIEESIFERWSQPFEFSNDERSALIQYEGGPCSVLTTVQAHLLNELIFCRRCQTDWRQSSNYEIDLHFLNALVSILHLLSSSNKKIYLAYFNNEKEKKNLTIKQFHEQIQFYLCQSNIDLKQQIFSRLQMWKNSYGVLLFLYSCLMTKTIDLLKKEIDDETTLPLIDIAHGHGSQCLTNLLITGFATPHCFDGEKDISGLKLYGIRQQASIGFLSSLEIYRLMEVGWFLKNPKSPIWILGSETHLTVIFSREQALVEQDQNETPLKKSLKKNLILKMNIKKTGCFNKIILVFHKYDTERNGFISNNLLEQVINEINIKIENVINEIIELSIIKINLTLNQLKQRMDPDNLQIITESSFIKELFPQDKYQNSTNHQLEPLNGKPFVIYHYNGLPRSNKDNKVRYASAEAIISDYGYGNDTPISAVAPVQPGSYLPITGLLRTKWPTIELKWDNDLKPSLN</sequence>
<comment type="caution">
    <text evidence="10">The sequence shown here is derived from an EMBL/GenBank/DDBJ whole genome shotgun (WGS) entry which is preliminary data.</text>
</comment>
<name>A0A820A0R4_9BILA</name>
<keyword evidence="5 8" id="KW-0833">Ubl conjugation pathway</keyword>
<evidence type="ECO:0000256" key="8">
    <source>
        <dbReference type="RuleBase" id="RU367088"/>
    </source>
</evidence>
<feature type="domain" description="Deubiquitinating enzyme MINDY-3/4 conserved" evidence="9">
    <location>
        <begin position="20"/>
        <end position="356"/>
    </location>
</feature>
<organism evidence="10 11">
    <name type="scientific">Rotaria sordida</name>
    <dbReference type="NCBI Taxonomy" id="392033"/>
    <lineage>
        <taxon>Eukaryota</taxon>
        <taxon>Metazoa</taxon>
        <taxon>Spiralia</taxon>
        <taxon>Gnathifera</taxon>
        <taxon>Rotifera</taxon>
        <taxon>Eurotatoria</taxon>
        <taxon>Bdelloidea</taxon>
        <taxon>Philodinida</taxon>
        <taxon>Philodinidae</taxon>
        <taxon>Rotaria</taxon>
    </lineage>
</organism>
<evidence type="ECO:0000259" key="9">
    <source>
        <dbReference type="SMART" id="SM01174"/>
    </source>
</evidence>
<dbReference type="GO" id="GO:0006508">
    <property type="term" value="P:proteolysis"/>
    <property type="evidence" value="ECO:0007669"/>
    <property type="project" value="UniProtKB-KW"/>
</dbReference>
<dbReference type="InterPro" id="IPR039785">
    <property type="entry name" value="MINY3/4"/>
</dbReference>
<protein>
    <recommendedName>
        <fullName evidence="8">Ubiquitin carboxyl-terminal hydrolase MINDY</fullName>
        <ecNumber evidence="8">3.4.19.12</ecNumber>
    </recommendedName>
</protein>
<comment type="function">
    <text evidence="2 8">Hydrolase that can remove 'Lys-48'-linked conjugated ubiquitin from proteins.</text>
</comment>
<evidence type="ECO:0000313" key="11">
    <source>
        <dbReference type="Proteomes" id="UP000663874"/>
    </source>
</evidence>
<dbReference type="EC" id="3.4.19.12" evidence="8"/>
<dbReference type="GO" id="GO:1990380">
    <property type="term" value="F:K48-linked deubiquitinase activity"/>
    <property type="evidence" value="ECO:0007669"/>
    <property type="project" value="UniProtKB-UniRule"/>
</dbReference>
<comment type="catalytic activity">
    <reaction evidence="1 8">
        <text>Thiol-dependent hydrolysis of ester, thioester, amide, peptide and isopeptide bonds formed by the C-terminal Gly of ubiquitin (a 76-residue protein attached to proteins as an intracellular targeting signal).</text>
        <dbReference type="EC" id="3.4.19.12"/>
    </reaction>
</comment>
<comment type="similarity">
    <text evidence="3 8">Belongs to the MINDY deubiquitinase family. FAM188 subfamily.</text>
</comment>
<dbReference type="PANTHER" id="PTHR12473">
    <property type="entry name" value="UBIQUITIN CARBOXYL-TERMINAL HYDROLASE MINDY-4-RELATED"/>
    <property type="match status" value="1"/>
</dbReference>
<proteinExistence type="inferred from homology"/>
<evidence type="ECO:0000313" key="10">
    <source>
        <dbReference type="EMBL" id="CAF4169988.1"/>
    </source>
</evidence>